<protein>
    <submittedName>
        <fullName evidence="3">Uncharacterized protein</fullName>
    </submittedName>
</protein>
<keyword evidence="2" id="KW-0812">Transmembrane</keyword>
<dbReference type="EMBL" id="PNHK01000003">
    <property type="protein sequence ID" value="PMD05283.1"/>
    <property type="molecule type" value="Genomic_DNA"/>
</dbReference>
<reference evidence="3 4" key="1">
    <citation type="submission" date="2017-09" db="EMBL/GenBank/DDBJ databases">
        <title>Bacterial strain isolated from the female urinary microbiota.</title>
        <authorList>
            <person name="Thomas-White K."/>
            <person name="Kumar N."/>
            <person name="Forster S."/>
            <person name="Putonti C."/>
            <person name="Lawley T."/>
            <person name="Wolfe A.J."/>
        </authorList>
    </citation>
    <scope>NUCLEOTIDE SEQUENCE [LARGE SCALE GENOMIC DNA]</scope>
    <source>
        <strain evidence="3 4">UMB1301</strain>
    </source>
</reference>
<evidence type="ECO:0000256" key="2">
    <source>
        <dbReference type="SAM" id="Phobius"/>
    </source>
</evidence>
<accession>A0A2N6VMN3</accession>
<gene>
    <name evidence="3" type="ORF">CJ199_09425</name>
</gene>
<proteinExistence type="predicted"/>
<feature type="compositionally biased region" description="Polar residues" evidence="1">
    <location>
        <begin position="866"/>
        <end position="891"/>
    </location>
</feature>
<evidence type="ECO:0000256" key="1">
    <source>
        <dbReference type="SAM" id="MobiDB-lite"/>
    </source>
</evidence>
<dbReference type="Proteomes" id="UP000235598">
    <property type="component" value="Unassembled WGS sequence"/>
</dbReference>
<feature type="transmembrane region" description="Helical" evidence="2">
    <location>
        <begin position="560"/>
        <end position="581"/>
    </location>
</feature>
<dbReference type="RefSeq" id="WP_102239222.1">
    <property type="nucleotide sequence ID" value="NZ_BAAAIM010000006.1"/>
</dbReference>
<comment type="caution">
    <text evidence="3">The sequence shown here is derived from an EMBL/GenBank/DDBJ whole genome shotgun (WGS) entry which is preliminary data.</text>
</comment>
<keyword evidence="2" id="KW-1133">Transmembrane helix</keyword>
<evidence type="ECO:0000313" key="3">
    <source>
        <dbReference type="EMBL" id="PMD05283.1"/>
    </source>
</evidence>
<evidence type="ECO:0000313" key="4">
    <source>
        <dbReference type="Proteomes" id="UP000235598"/>
    </source>
</evidence>
<dbReference type="OrthoDB" id="4427856at2"/>
<keyword evidence="2" id="KW-0472">Membrane</keyword>
<organism evidence="3 4">
    <name type="scientific">Brevibacterium paucivorans</name>
    <dbReference type="NCBI Taxonomy" id="170994"/>
    <lineage>
        <taxon>Bacteria</taxon>
        <taxon>Bacillati</taxon>
        <taxon>Actinomycetota</taxon>
        <taxon>Actinomycetes</taxon>
        <taxon>Micrococcales</taxon>
        <taxon>Brevibacteriaceae</taxon>
        <taxon>Brevibacterium</taxon>
    </lineage>
</organism>
<feature type="transmembrane region" description="Helical" evidence="2">
    <location>
        <begin position="537"/>
        <end position="554"/>
    </location>
</feature>
<dbReference type="AlphaFoldDB" id="A0A2N6VMN3"/>
<sequence>MDTNLSLIVAPAHLIGVRETLRDWQVSGLVSDFIWIPVEAQDLGRNLNAQLVSHGALKPVDVRYLSGQVQYSRIGVLVLGAVTGTEHDAERLAKTGQVGSFVRDVITQDFGAAHVSAIRAVFATEHTSNKVELPDSNGWVDVVLSPSDSKGPRVGSRPVNSANIAEVCAFLASQVAPLAGMWDSVPNGTVDDLQPAYQGYRGRLVRSFFRRLDGTAVEDALRDKAFETATGYPLPNHQGAPSRYFEDDGDVVDQALQDFWAKHGYLVTPNREQYVAPEPKPISAGEALKMFGAFLGNAIKGTPGALASGLVDSTKAAVAQTVHGLVFGDRASEYNVVVGGIDASGRPVGWQESMNAAQRIEGALGVDRHNIDMSGVWRSMVYSSLTLLDYGTHDRDLPPRTPQPTIVRDPAVVAPDPEDIFTLKGSVAGRLGAMSVQPADLVHAQEVGRQIKTVAQDPDMQTPDADAQLNDMTDWYDRSRRSFVSRIGEAISSNFEARRQEIAERMKNLGRNTDEEDDSEHLLAEAHRILSAKLRQLFGYLAALTVLMFFLAGMDWAPWWLAWTVFGISLVGSLAGAFGLFMRTQTDIFQVIHRRKKDREDQEIDVRNLKATISEFTRLGEAYSQYLRWADIVGAFVHRPFGSRKQLVRGEQRRFDDLPISMGSAEYVVDYAQVEETARMLRTEVFYTGWTSDQFRNFLNVSLQRAGINNFPLSADMHSLFAEQSTADDSVLTVLALSLRNNGVDPALEAGYWEQMRNSLDHPGMEPTRRALLSQIHISGEHASQSLEDFRGTVGLEDNQEIRETLDDELLTANAVGYDKHAVIANSVRKQPAGFGEVLVHTQITGDLTPDDLEFAQSYSGDVNWGNSEWSVSEPAQNAQPTQNEQPSAWNNPFGGDAI</sequence>
<feature type="region of interest" description="Disordered" evidence="1">
    <location>
        <begin position="866"/>
        <end position="899"/>
    </location>
</feature>
<name>A0A2N6VMN3_9MICO</name>